<dbReference type="AlphaFoldDB" id="A0A917N7X8"/>
<reference evidence="10" key="1">
    <citation type="journal article" date="2014" name="Int. J. Syst. Evol. Microbiol.">
        <title>Complete genome sequence of Corynebacterium casei LMG S-19264T (=DSM 44701T), isolated from a smear-ripened cheese.</title>
        <authorList>
            <consortium name="US DOE Joint Genome Institute (JGI-PGF)"/>
            <person name="Walter F."/>
            <person name="Albersmeier A."/>
            <person name="Kalinowski J."/>
            <person name="Ruckert C."/>
        </authorList>
    </citation>
    <scope>NUCLEOTIDE SEQUENCE</scope>
    <source>
        <strain evidence="10">JCM 13919</strain>
    </source>
</reference>
<reference evidence="10" key="2">
    <citation type="submission" date="2020-09" db="EMBL/GenBank/DDBJ databases">
        <authorList>
            <person name="Sun Q."/>
            <person name="Ohkuma M."/>
        </authorList>
    </citation>
    <scope>NUCLEOTIDE SEQUENCE</scope>
    <source>
        <strain evidence="10">JCM 13919</strain>
    </source>
</reference>
<feature type="transmembrane region" description="Helical" evidence="8">
    <location>
        <begin position="298"/>
        <end position="318"/>
    </location>
</feature>
<feature type="transmembrane region" description="Helical" evidence="8">
    <location>
        <begin position="330"/>
        <end position="351"/>
    </location>
</feature>
<keyword evidence="2" id="KW-0813">Transport</keyword>
<feature type="transmembrane region" description="Helical" evidence="8">
    <location>
        <begin position="263"/>
        <end position="286"/>
    </location>
</feature>
<feature type="domain" description="Major facilitator superfamily (MFS) profile" evidence="9">
    <location>
        <begin position="8"/>
        <end position="414"/>
    </location>
</feature>
<keyword evidence="5" id="KW-0769">Symport</keyword>
<dbReference type="EMBL" id="BMOB01000001">
    <property type="protein sequence ID" value="GGI76042.1"/>
    <property type="molecule type" value="Genomic_DNA"/>
</dbReference>
<feature type="transmembrane region" description="Helical" evidence="8">
    <location>
        <begin position="20"/>
        <end position="38"/>
    </location>
</feature>
<feature type="transmembrane region" description="Helical" evidence="8">
    <location>
        <begin position="184"/>
        <end position="203"/>
    </location>
</feature>
<proteinExistence type="predicted"/>
<dbReference type="InterPro" id="IPR020846">
    <property type="entry name" value="MFS_dom"/>
</dbReference>
<dbReference type="PANTHER" id="PTHR43528:SF1">
    <property type="entry name" value="ALPHA-KETOGLUTARATE PERMEASE"/>
    <property type="match status" value="1"/>
</dbReference>
<dbReference type="PROSITE" id="PS00216">
    <property type="entry name" value="SUGAR_TRANSPORT_1"/>
    <property type="match status" value="1"/>
</dbReference>
<evidence type="ECO:0000256" key="7">
    <source>
        <dbReference type="ARBA" id="ARBA00023136"/>
    </source>
</evidence>
<gene>
    <name evidence="10" type="primary">tphA</name>
    <name evidence="10" type="ORF">GCM10007966_01160</name>
</gene>
<feature type="transmembrane region" description="Helical" evidence="8">
    <location>
        <begin position="363"/>
        <end position="383"/>
    </location>
</feature>
<organism evidence="10 11">
    <name type="scientific">Legionella impletisoli</name>
    <dbReference type="NCBI Taxonomy" id="343510"/>
    <lineage>
        <taxon>Bacteria</taxon>
        <taxon>Pseudomonadati</taxon>
        <taxon>Pseudomonadota</taxon>
        <taxon>Gammaproteobacteria</taxon>
        <taxon>Legionellales</taxon>
        <taxon>Legionellaceae</taxon>
        <taxon>Legionella</taxon>
    </lineage>
</organism>
<comment type="caution">
    <text evidence="10">The sequence shown here is derived from an EMBL/GenBank/DDBJ whole genome shotgun (WGS) entry which is preliminary data.</text>
</comment>
<evidence type="ECO:0000256" key="3">
    <source>
        <dbReference type="ARBA" id="ARBA00022475"/>
    </source>
</evidence>
<dbReference type="InterPro" id="IPR036259">
    <property type="entry name" value="MFS_trans_sf"/>
</dbReference>
<dbReference type="InterPro" id="IPR005828">
    <property type="entry name" value="MFS_sugar_transport-like"/>
</dbReference>
<evidence type="ECO:0000313" key="11">
    <source>
        <dbReference type="Proteomes" id="UP000630149"/>
    </source>
</evidence>
<keyword evidence="4 8" id="KW-0812">Transmembrane</keyword>
<dbReference type="Pfam" id="PF00083">
    <property type="entry name" value="Sugar_tr"/>
    <property type="match status" value="2"/>
</dbReference>
<dbReference type="PROSITE" id="PS00217">
    <property type="entry name" value="SUGAR_TRANSPORT_2"/>
    <property type="match status" value="1"/>
</dbReference>
<keyword evidence="7 8" id="KW-0472">Membrane</keyword>
<dbReference type="PROSITE" id="PS50850">
    <property type="entry name" value="MFS"/>
    <property type="match status" value="1"/>
</dbReference>
<evidence type="ECO:0000256" key="8">
    <source>
        <dbReference type="SAM" id="Phobius"/>
    </source>
</evidence>
<dbReference type="PANTHER" id="PTHR43528">
    <property type="entry name" value="ALPHA-KETOGLUTARATE PERMEASE"/>
    <property type="match status" value="1"/>
</dbReference>
<evidence type="ECO:0000256" key="2">
    <source>
        <dbReference type="ARBA" id="ARBA00022448"/>
    </source>
</evidence>
<keyword evidence="6 8" id="KW-1133">Transmembrane helix</keyword>
<dbReference type="SUPFAM" id="SSF103473">
    <property type="entry name" value="MFS general substrate transporter"/>
    <property type="match status" value="1"/>
</dbReference>
<dbReference type="Proteomes" id="UP000630149">
    <property type="component" value="Unassembled WGS sequence"/>
</dbReference>
<evidence type="ECO:0000256" key="4">
    <source>
        <dbReference type="ARBA" id="ARBA00022692"/>
    </source>
</evidence>
<name>A0A917N7X8_9GAMM</name>
<keyword evidence="3" id="KW-1003">Cell membrane</keyword>
<dbReference type="InterPro" id="IPR005829">
    <property type="entry name" value="Sugar_transporter_CS"/>
</dbReference>
<accession>A0A917N7X8</accession>
<evidence type="ECO:0000256" key="6">
    <source>
        <dbReference type="ARBA" id="ARBA00022989"/>
    </source>
</evidence>
<evidence type="ECO:0000256" key="1">
    <source>
        <dbReference type="ARBA" id="ARBA00004651"/>
    </source>
</evidence>
<dbReference type="OrthoDB" id="3690818at2"/>
<dbReference type="RefSeq" id="WP_131775363.1">
    <property type="nucleotide sequence ID" value="NZ_BMOB01000001.1"/>
</dbReference>
<evidence type="ECO:0000313" key="10">
    <source>
        <dbReference type="EMBL" id="GGI76042.1"/>
    </source>
</evidence>
<dbReference type="GO" id="GO:0015293">
    <property type="term" value="F:symporter activity"/>
    <property type="evidence" value="ECO:0007669"/>
    <property type="project" value="UniProtKB-KW"/>
</dbReference>
<keyword evidence="11" id="KW-1185">Reference proteome</keyword>
<feature type="transmembrane region" description="Helical" evidence="8">
    <location>
        <begin position="232"/>
        <end position="257"/>
    </location>
</feature>
<feature type="transmembrane region" description="Helical" evidence="8">
    <location>
        <begin position="389"/>
        <end position="410"/>
    </location>
</feature>
<dbReference type="Gene3D" id="1.20.1250.20">
    <property type="entry name" value="MFS general substrate transporter like domains"/>
    <property type="match status" value="2"/>
</dbReference>
<feature type="transmembrane region" description="Helical" evidence="8">
    <location>
        <begin position="44"/>
        <end position="68"/>
    </location>
</feature>
<feature type="transmembrane region" description="Helical" evidence="8">
    <location>
        <begin position="80"/>
        <end position="98"/>
    </location>
</feature>
<protein>
    <submittedName>
        <fullName evidence="10">MFS transporter</fullName>
    </submittedName>
</protein>
<dbReference type="GO" id="GO:0005886">
    <property type="term" value="C:plasma membrane"/>
    <property type="evidence" value="ECO:0007669"/>
    <property type="project" value="UniProtKB-SubCell"/>
</dbReference>
<feature type="transmembrane region" description="Helical" evidence="8">
    <location>
        <begin position="104"/>
        <end position="124"/>
    </location>
</feature>
<comment type="subcellular location">
    <subcellularLocation>
        <location evidence="1">Cell membrane</location>
        <topology evidence="1">Multi-pass membrane protein</topology>
    </subcellularLocation>
</comment>
<evidence type="ECO:0000256" key="5">
    <source>
        <dbReference type="ARBA" id="ARBA00022847"/>
    </source>
</evidence>
<dbReference type="InterPro" id="IPR051084">
    <property type="entry name" value="H+-coupled_symporters"/>
</dbReference>
<evidence type="ECO:0000259" key="9">
    <source>
        <dbReference type="PROSITE" id="PS50850"/>
    </source>
</evidence>
<sequence length="419" mass="46192">MDRREKQSVVAGLYGNALEWYDFLLYASFAPLFAKLFFTSDNPFISLIATFSVFAIGFLMRPIGGALLGHLADAAGRRKALIVSVTTMTISTMLIAFLPDYRSAGILSPILFTLLRLVQGLAVGGELPGSATYLIEHMFSNRRGFAGSLVLSTAFLGIFLGSMTSSLLSSIFTVQYLQQWGWRYAYLAGGILGIYGIILRLRCQESPSFLANKPQLHEPPLKSIFKRHKKPLLLAILFTSIMALSNYILIAYVTTFLVQAKAFIFHEALFINFFALLMLTLLIPMMGLLSDFIGRKPIFIFGLFGLLIAIFPIFFLLIKGTWSSVLIAELLLSFFLAPINATVPTIIAEMFPTYVRASGSSIGYNIGQALFGGTLPLVALSLTKLTGSLYAPAFYVLIWAIMVIIGSFFLQETYQKALS</sequence>
<feature type="transmembrane region" description="Helical" evidence="8">
    <location>
        <begin position="145"/>
        <end position="172"/>
    </location>
</feature>